<feature type="domain" description="Glycosyltransferase subfamily 4-like N-terminal" evidence="2">
    <location>
        <begin position="22"/>
        <end position="205"/>
    </location>
</feature>
<dbReference type="RefSeq" id="WP_012259282.1">
    <property type="nucleotide sequence ID" value="NC_010175.1"/>
</dbReference>
<reference evidence="4" key="1">
    <citation type="journal article" date="2011" name="BMC Genomics">
        <title>Complete genome sequence of the filamentous anoxygenic phototrophic bacterium Chloroflexus aurantiacus.</title>
        <authorList>
            <person name="Tang K.H."/>
            <person name="Barry K."/>
            <person name="Chertkov O."/>
            <person name="Dalin E."/>
            <person name="Han C.S."/>
            <person name="Hauser L.J."/>
            <person name="Honchak B.M."/>
            <person name="Karbach L.E."/>
            <person name="Land M.L."/>
            <person name="Lapidus A."/>
            <person name="Larimer F.W."/>
            <person name="Mikhailova N."/>
            <person name="Pitluck S."/>
            <person name="Pierson B.K."/>
            <person name="Blankenship R.E."/>
        </authorList>
    </citation>
    <scope>NUCLEOTIDE SEQUENCE [LARGE SCALE GENOMIC DNA]</scope>
    <source>
        <strain evidence="4">ATCC 29366 / DSM 635 / J-10-fl</strain>
    </source>
</reference>
<proteinExistence type="predicted"/>
<dbReference type="EnsemblBacteria" id="ABY36629">
    <property type="protein sequence ID" value="ABY36629"/>
    <property type="gene ID" value="Caur_3444"/>
</dbReference>
<dbReference type="Proteomes" id="UP000002008">
    <property type="component" value="Chromosome"/>
</dbReference>
<dbReference type="Pfam" id="PF00534">
    <property type="entry name" value="Glycos_transf_1"/>
    <property type="match status" value="1"/>
</dbReference>
<name>A9WKK1_CHLAA</name>
<dbReference type="PANTHER" id="PTHR12526">
    <property type="entry name" value="GLYCOSYLTRANSFERASE"/>
    <property type="match status" value="1"/>
</dbReference>
<organism evidence="3 4">
    <name type="scientific">Chloroflexus aurantiacus (strain ATCC 29366 / DSM 635 / J-10-fl)</name>
    <dbReference type="NCBI Taxonomy" id="324602"/>
    <lineage>
        <taxon>Bacteria</taxon>
        <taxon>Bacillati</taxon>
        <taxon>Chloroflexota</taxon>
        <taxon>Chloroflexia</taxon>
        <taxon>Chloroflexales</taxon>
        <taxon>Chloroflexineae</taxon>
        <taxon>Chloroflexaceae</taxon>
        <taxon>Chloroflexus</taxon>
    </lineage>
</organism>
<evidence type="ECO:0000313" key="4">
    <source>
        <dbReference type="Proteomes" id="UP000002008"/>
    </source>
</evidence>
<dbReference type="eggNOG" id="COG0438">
    <property type="taxonomic scope" value="Bacteria"/>
</dbReference>
<dbReference type="CAZy" id="GT4">
    <property type="family name" value="Glycosyltransferase Family 4"/>
</dbReference>
<keyword evidence="4" id="KW-1185">Reference proteome</keyword>
<dbReference type="PATRIC" id="fig|324602.8.peg.3875"/>
<dbReference type="PANTHER" id="PTHR12526:SF635">
    <property type="entry name" value="GLYCOSYL TRANSFERASE GROUP 1"/>
    <property type="match status" value="1"/>
</dbReference>
<dbReference type="HOGENOM" id="CLU_009583_2_5_0"/>
<gene>
    <name evidence="3" type="ordered locus">Caur_3444</name>
</gene>
<keyword evidence="3" id="KW-0808">Transferase</keyword>
<dbReference type="STRING" id="324602.Caur_3444"/>
<dbReference type="InParanoid" id="A9WKK1"/>
<dbReference type="SUPFAM" id="SSF53756">
    <property type="entry name" value="UDP-Glycosyltransferase/glycogen phosphorylase"/>
    <property type="match status" value="1"/>
</dbReference>
<dbReference type="CDD" id="cd03801">
    <property type="entry name" value="GT4_PimA-like"/>
    <property type="match status" value="1"/>
</dbReference>
<sequence>MRILIIGLGGISRHFRNWPERTLGQALVAAGHEVMALTYWQPDQPHLGLTARREEIDGIVVRRVRPQIWPGRETIAALESLPRPDIAHIIHPRNVLALQAVRWLRRHNIPIVWTWLGPYHDRWLVADRERPYESSIHPERLIYSLPQIVRRGLRDWQWRDHWRNYAIHRPLRDVAAFIPCSHHEAQVLRSLGFNQPMTVVPLWLDMHFMNGPAPILEPTFTYPIIPYIGQLTPRKGYDLLVAAMPTIIARYPQASFVFVTHNPAQRAELQRLAAEAGVAANLHFLGTLSEEQKLALLRASAVLPFPSRYEGFGLPVLEGMAAGVPVVSTDIPVINELIRDGEDGLLVPYNDAAALANAILRLLDDEALRARIIAGGRRAIAERFAPQRLVTQVLAVYEQVVRSGNTS</sequence>
<accession>A9WKK1</accession>
<dbReference type="Pfam" id="PF13439">
    <property type="entry name" value="Glyco_transf_4"/>
    <property type="match status" value="1"/>
</dbReference>
<protein>
    <submittedName>
        <fullName evidence="3">Glycosyl transferase group 1</fullName>
    </submittedName>
</protein>
<feature type="domain" description="Glycosyl transferase family 1" evidence="1">
    <location>
        <begin position="222"/>
        <end position="378"/>
    </location>
</feature>
<dbReference type="InterPro" id="IPR001296">
    <property type="entry name" value="Glyco_trans_1"/>
</dbReference>
<dbReference type="AlphaFoldDB" id="A9WKK1"/>
<dbReference type="InterPro" id="IPR028098">
    <property type="entry name" value="Glyco_trans_4-like_N"/>
</dbReference>
<dbReference type="EMBL" id="CP000909">
    <property type="protein sequence ID" value="ABY36629.1"/>
    <property type="molecule type" value="Genomic_DNA"/>
</dbReference>
<evidence type="ECO:0000259" key="2">
    <source>
        <dbReference type="Pfam" id="PF13439"/>
    </source>
</evidence>
<evidence type="ECO:0000313" key="3">
    <source>
        <dbReference type="EMBL" id="ABY36629.1"/>
    </source>
</evidence>
<dbReference type="Gene3D" id="3.40.50.2000">
    <property type="entry name" value="Glycogen Phosphorylase B"/>
    <property type="match status" value="2"/>
</dbReference>
<evidence type="ECO:0000259" key="1">
    <source>
        <dbReference type="Pfam" id="PF00534"/>
    </source>
</evidence>
<dbReference type="KEGG" id="cau:Caur_3444"/>
<dbReference type="GO" id="GO:0016757">
    <property type="term" value="F:glycosyltransferase activity"/>
    <property type="evidence" value="ECO:0000318"/>
    <property type="project" value="GO_Central"/>
</dbReference>